<reference evidence="4" key="1">
    <citation type="submission" date="2025-08" db="UniProtKB">
        <authorList>
            <consortium name="Ensembl"/>
        </authorList>
    </citation>
    <scope>IDENTIFICATION</scope>
</reference>
<dbReference type="RefSeq" id="XP_017385465.1">
    <property type="nucleotide sequence ID" value="XM_017529976.2"/>
</dbReference>
<dbReference type="STRING" id="9516.ENSCCAP00000012001"/>
<dbReference type="InterPro" id="IPR038833">
    <property type="entry name" value="TEX50"/>
</dbReference>
<dbReference type="Ensembl" id="ENSCCAT00000029414.1">
    <property type="protein sequence ID" value="ENSCCAP00000012001.1"/>
    <property type="gene ID" value="ENSCCAG00000023777.1"/>
</dbReference>
<dbReference type="Proteomes" id="UP000233040">
    <property type="component" value="Unassembled WGS sequence"/>
</dbReference>
<organism evidence="4 5">
    <name type="scientific">Cebus imitator</name>
    <name type="common">Panamanian white-faced capuchin</name>
    <name type="synonym">Cebus capucinus imitator</name>
    <dbReference type="NCBI Taxonomy" id="2715852"/>
    <lineage>
        <taxon>Eukaryota</taxon>
        <taxon>Metazoa</taxon>
        <taxon>Chordata</taxon>
        <taxon>Craniata</taxon>
        <taxon>Vertebrata</taxon>
        <taxon>Euteleostomi</taxon>
        <taxon>Mammalia</taxon>
        <taxon>Eutheria</taxon>
        <taxon>Euarchontoglires</taxon>
        <taxon>Primates</taxon>
        <taxon>Haplorrhini</taxon>
        <taxon>Platyrrhini</taxon>
        <taxon>Cebidae</taxon>
        <taxon>Cebinae</taxon>
        <taxon>Cebus</taxon>
    </lineage>
</organism>
<evidence type="ECO:0000256" key="2">
    <source>
        <dbReference type="SAM" id="Phobius"/>
    </source>
</evidence>
<evidence type="ECO:0000313" key="4">
    <source>
        <dbReference type="Ensembl" id="ENSCCAP00000012001.1"/>
    </source>
</evidence>
<evidence type="ECO:0000256" key="1">
    <source>
        <dbReference type="SAM" id="MobiDB-lite"/>
    </source>
</evidence>
<protein>
    <submittedName>
        <fullName evidence="4">Testis expressed 50</fullName>
    </submittedName>
</protein>
<feature type="chain" id="PRO_5014396501" evidence="3">
    <location>
        <begin position="24"/>
        <end position="178"/>
    </location>
</feature>
<dbReference type="AlphaFoldDB" id="A0A2K5Q7W7"/>
<feature type="region of interest" description="Disordered" evidence="1">
    <location>
        <begin position="158"/>
        <end position="178"/>
    </location>
</feature>
<gene>
    <name evidence="4" type="primary">TEX50</name>
</gene>
<dbReference type="PANTHER" id="PTHR39232">
    <property type="entry name" value="TESTIS-EXPRESSED PROTEIN 50"/>
    <property type="match status" value="1"/>
</dbReference>
<accession>A0A2K5Q7W7</accession>
<keyword evidence="3" id="KW-0732">Signal</keyword>
<evidence type="ECO:0000256" key="3">
    <source>
        <dbReference type="SAM" id="SignalP"/>
    </source>
</evidence>
<feature type="transmembrane region" description="Helical" evidence="2">
    <location>
        <begin position="77"/>
        <end position="100"/>
    </location>
</feature>
<sequence length="178" mass="20862">MSNQGLSLIFSLLFICFIRETFSICDGTIWAKVGWEILPEEVHYWKVKRPPSYCLPYPLNNLCCNLANMDIFQSCLYFIYISLQALFFILSVLSVHYLWMKWKKHRIKLKNQSSSEKSGNDLESPSIQDIDQILYRLATATSMISKILEHKSYHPSSNKIKHCKLKKKKKTKEGAKRY</sequence>
<reference evidence="4" key="2">
    <citation type="submission" date="2025-09" db="UniProtKB">
        <authorList>
            <consortium name="Ensembl"/>
        </authorList>
    </citation>
    <scope>IDENTIFICATION</scope>
</reference>
<name>A0A2K5Q7W7_CEBIM</name>
<dbReference type="CTD" id="730159"/>
<evidence type="ECO:0000313" key="5">
    <source>
        <dbReference type="Proteomes" id="UP000233040"/>
    </source>
</evidence>
<keyword evidence="2" id="KW-0472">Membrane</keyword>
<feature type="signal peptide" evidence="3">
    <location>
        <begin position="1"/>
        <end position="23"/>
    </location>
</feature>
<dbReference type="OMA" id="EVHYWKV"/>
<proteinExistence type="predicted"/>
<dbReference type="GeneTree" id="ENSGT00520000059630"/>
<keyword evidence="2" id="KW-0812">Transmembrane</keyword>
<dbReference type="GeneID" id="108305368"/>
<dbReference type="KEGG" id="cimi:108305368"/>
<dbReference type="PANTHER" id="PTHR39232:SF1">
    <property type="entry name" value="TESTIS-EXPRESSED PROTEIN 50"/>
    <property type="match status" value="1"/>
</dbReference>
<keyword evidence="2" id="KW-1133">Transmembrane helix</keyword>
<keyword evidence="5" id="KW-1185">Reference proteome</keyword>
<feature type="compositionally biased region" description="Basic residues" evidence="1">
    <location>
        <begin position="159"/>
        <end position="171"/>
    </location>
</feature>